<keyword evidence="5" id="KW-1185">Reference proteome</keyword>
<comment type="caution">
    <text evidence="4">The sequence shown here is derived from an EMBL/GenBank/DDBJ whole genome shotgun (WGS) entry which is preliminary data.</text>
</comment>
<accession>A0A2S7SRN9</accession>
<evidence type="ECO:0000256" key="2">
    <source>
        <dbReference type="ARBA" id="ARBA00022801"/>
    </source>
</evidence>
<dbReference type="AlphaFoldDB" id="A0A2S7SRN9"/>
<organism evidence="4 5">
    <name type="scientific">Flavipsychrobacter stenotrophus</name>
    <dbReference type="NCBI Taxonomy" id="2077091"/>
    <lineage>
        <taxon>Bacteria</taxon>
        <taxon>Pseudomonadati</taxon>
        <taxon>Bacteroidota</taxon>
        <taxon>Chitinophagia</taxon>
        <taxon>Chitinophagales</taxon>
        <taxon>Chitinophagaceae</taxon>
        <taxon>Flavipsychrobacter</taxon>
    </lineage>
</organism>
<dbReference type="Proteomes" id="UP000239872">
    <property type="component" value="Unassembled WGS sequence"/>
</dbReference>
<evidence type="ECO:0000256" key="1">
    <source>
        <dbReference type="ARBA" id="ARBA00006499"/>
    </source>
</evidence>
<reference evidence="4 5" key="1">
    <citation type="submission" date="2018-01" db="EMBL/GenBank/DDBJ databases">
        <title>A novel member of the phylum Bacteroidetes isolated from glacier ice.</title>
        <authorList>
            <person name="Liu Q."/>
            <person name="Xin Y.-H."/>
        </authorList>
    </citation>
    <scope>NUCLEOTIDE SEQUENCE [LARGE SCALE GENOMIC DNA]</scope>
    <source>
        <strain evidence="4 5">RB1R16</strain>
    </source>
</reference>
<proteinExistence type="inferred from homology"/>
<comment type="similarity">
    <text evidence="1">Belongs to the AB hydrolase superfamily. AB hydrolase 2 family.</text>
</comment>
<dbReference type="InterPro" id="IPR003140">
    <property type="entry name" value="PLipase/COase/thioEstase"/>
</dbReference>
<dbReference type="EMBL" id="PPSL01000006">
    <property type="protein sequence ID" value="PQJ09414.1"/>
    <property type="molecule type" value="Genomic_DNA"/>
</dbReference>
<dbReference type="RefSeq" id="WP_105040864.1">
    <property type="nucleotide sequence ID" value="NZ_PPSL01000006.1"/>
</dbReference>
<dbReference type="InterPro" id="IPR029058">
    <property type="entry name" value="AB_hydrolase_fold"/>
</dbReference>
<dbReference type="OrthoDB" id="9795555at2"/>
<evidence type="ECO:0000259" key="3">
    <source>
        <dbReference type="Pfam" id="PF02230"/>
    </source>
</evidence>
<keyword evidence="2" id="KW-0378">Hydrolase</keyword>
<evidence type="ECO:0000313" key="4">
    <source>
        <dbReference type="EMBL" id="PQJ09414.1"/>
    </source>
</evidence>
<gene>
    <name evidence="4" type="ORF">CJD36_019420</name>
</gene>
<sequence>MKIIHSLLFAICLIVSTGISAKETRILQKDMVLKYIVNEPTTKTSNTPLIILLHGYGSNEGDLFSLVKDLPQEAIILAVRAPVTLPNGYAWMPVARFGDKEDPAAPERSRQLLMQFIDQAAKKYHVPASRIYLLGFSQGAMMSLTIALTQPEKTNGIAMLSGRLIDETKNKMARPELINKVSIFEAHGTEDQVIPIATGREAHAYLTSKNIKTEYHEYKMAHTISGEELLDIKKWFAGNLKK</sequence>
<feature type="domain" description="Phospholipase/carboxylesterase/thioesterase" evidence="3">
    <location>
        <begin position="43"/>
        <end position="235"/>
    </location>
</feature>
<evidence type="ECO:0000313" key="5">
    <source>
        <dbReference type="Proteomes" id="UP000239872"/>
    </source>
</evidence>
<dbReference type="GO" id="GO:0016787">
    <property type="term" value="F:hydrolase activity"/>
    <property type="evidence" value="ECO:0007669"/>
    <property type="project" value="UniProtKB-KW"/>
</dbReference>
<dbReference type="Pfam" id="PF02230">
    <property type="entry name" value="Abhydrolase_2"/>
    <property type="match status" value="1"/>
</dbReference>
<dbReference type="PANTHER" id="PTHR10655:SF17">
    <property type="entry name" value="LYSOPHOSPHOLIPASE-LIKE PROTEIN 1"/>
    <property type="match status" value="1"/>
</dbReference>
<protein>
    <submittedName>
        <fullName evidence="4">Phospholipase</fullName>
    </submittedName>
</protein>
<name>A0A2S7SRN9_9BACT</name>
<dbReference type="InterPro" id="IPR050565">
    <property type="entry name" value="LYPA1-2/EST-like"/>
</dbReference>
<dbReference type="PANTHER" id="PTHR10655">
    <property type="entry name" value="LYSOPHOSPHOLIPASE-RELATED"/>
    <property type="match status" value="1"/>
</dbReference>
<dbReference type="SUPFAM" id="SSF53474">
    <property type="entry name" value="alpha/beta-Hydrolases"/>
    <property type="match status" value="1"/>
</dbReference>
<dbReference type="Gene3D" id="3.40.50.1820">
    <property type="entry name" value="alpha/beta hydrolase"/>
    <property type="match status" value="1"/>
</dbReference>